<feature type="domain" description="SH3" evidence="9">
    <location>
        <begin position="433"/>
        <end position="492"/>
    </location>
</feature>
<dbReference type="PANTHER" id="PTHR15175:SF3">
    <property type="entry name" value="NEUTROPHIL CYTOSOL FACTOR 2"/>
    <property type="match status" value="1"/>
</dbReference>
<keyword evidence="4" id="KW-0963">Cytoplasm</keyword>
<comment type="caution">
    <text evidence="10">The sequence shown here is derived from an EMBL/GenBank/DDBJ whole genome shotgun (WGS) entry which is preliminary data.</text>
</comment>
<organism evidence="10 11">
    <name type="scientific">Pangasianodon hypophthalmus</name>
    <name type="common">Striped catfish</name>
    <name type="synonym">Helicophagus hypophthalmus</name>
    <dbReference type="NCBI Taxonomy" id="310915"/>
    <lineage>
        <taxon>Eukaryota</taxon>
        <taxon>Metazoa</taxon>
        <taxon>Chordata</taxon>
        <taxon>Craniata</taxon>
        <taxon>Vertebrata</taxon>
        <taxon>Euteleostomi</taxon>
        <taxon>Actinopterygii</taxon>
        <taxon>Neopterygii</taxon>
        <taxon>Teleostei</taxon>
        <taxon>Ostariophysi</taxon>
        <taxon>Siluriformes</taxon>
        <taxon>Pangasiidae</taxon>
        <taxon>Pangasianodon</taxon>
    </lineage>
</organism>
<keyword evidence="6" id="KW-0802">TPR repeat</keyword>
<protein>
    <recommendedName>
        <fullName evidence="9">SH3 domain-containing protein</fullName>
    </recommendedName>
</protein>
<evidence type="ECO:0000256" key="3">
    <source>
        <dbReference type="ARBA" id="ARBA00022443"/>
    </source>
</evidence>
<keyword evidence="3 7" id="KW-0728">SH3 domain</keyword>
<evidence type="ECO:0000256" key="5">
    <source>
        <dbReference type="ARBA" id="ARBA00022737"/>
    </source>
</evidence>
<dbReference type="SMART" id="SM00028">
    <property type="entry name" value="TPR"/>
    <property type="match status" value="3"/>
</dbReference>
<accession>A0A5N5PIT1</accession>
<dbReference type="FunFam" id="1.25.40.10:FF:000017">
    <property type="entry name" value="NADPH oxidase regulator NoxR"/>
    <property type="match status" value="1"/>
</dbReference>
<gene>
    <name evidence="10" type="ORF">PHYPO_G00196250</name>
</gene>
<dbReference type="Gene3D" id="3.10.20.90">
    <property type="entry name" value="Phosphatidylinositol 3-kinase Catalytic Subunit, Chain A, domain 1"/>
    <property type="match status" value="1"/>
</dbReference>
<sequence length="494" mass="55560">MSFVNTLRQWDEAVACVEKKDTVSALGIFLDIEEKTSKINFNIGCLHLQNNELDAAEKAFDNSIGKDQHLAVAFFQRGITFYKKERFEESLMDFQQAFKELRGNHLIDYKPLGLMYKLYACEVLHNIGLVYAQMGKWENAQEKLLLALNIRIESKFSHIDKALESILKQKLFPLVVIRPELMFKPNKHYVAELEKKDYLGKAKVISSVVPADNFSGFAPLQPQVEDVPAKPKAPEVLRALEGEPHTVLYEFIPETKEELAVLPGNIVFVLQRGTDNWASVIFNERRGLVPYNFLEPLDITVASKMVQVAPSSSNEDIPDPPRRAAPSKPVSKAGQKAATTETKADDDFSKCIVKVHFLFTISICIAPGQPFKTVLNIISNKLKRPASTLTLRYFKPGSTEKVTVEESEMEVLWTCVSNNRLTLWCSATEDKTITQKKMVALYAYEASTPEDLAFAQGDVITVLSTVNEEWIEGECNGKTGIFPSSFVVNHEDNQ</sequence>
<dbReference type="SUPFAM" id="SSF54277">
    <property type="entry name" value="CAD &amp; PB1 domains"/>
    <property type="match status" value="1"/>
</dbReference>
<dbReference type="SUPFAM" id="SSF48452">
    <property type="entry name" value="TPR-like"/>
    <property type="match status" value="1"/>
</dbReference>
<dbReference type="AlphaFoldDB" id="A0A5N5PIT1"/>
<evidence type="ECO:0000256" key="2">
    <source>
        <dbReference type="ARBA" id="ARBA00008051"/>
    </source>
</evidence>
<dbReference type="SUPFAM" id="SSF50044">
    <property type="entry name" value="SH3-domain"/>
    <property type="match status" value="2"/>
</dbReference>
<dbReference type="InterPro" id="IPR051864">
    <property type="entry name" value="NCF2_NOXA1"/>
</dbReference>
<dbReference type="GO" id="GO:0005737">
    <property type="term" value="C:cytoplasm"/>
    <property type="evidence" value="ECO:0007669"/>
    <property type="project" value="UniProtKB-SubCell"/>
</dbReference>
<reference evidence="10 11" key="1">
    <citation type="submission" date="2019-06" db="EMBL/GenBank/DDBJ databases">
        <title>A chromosome-scale genome assembly of the striped catfish, Pangasianodon hypophthalmus.</title>
        <authorList>
            <person name="Wen M."/>
            <person name="Zahm M."/>
            <person name="Roques C."/>
            <person name="Cabau C."/>
            <person name="Klopp C."/>
            <person name="Donnadieu C."/>
            <person name="Jouanno E."/>
            <person name="Avarre J.-C."/>
            <person name="Campet M."/>
            <person name="Ha T.T.T."/>
            <person name="Dugue R."/>
            <person name="Lampietro C."/>
            <person name="Louis A."/>
            <person name="Herpin A."/>
            <person name="Echchiki A."/>
            <person name="Berthelot C."/>
            <person name="Parey E."/>
            <person name="Roest-Crollius H."/>
            <person name="Braasch I."/>
            <person name="Postlethwait J."/>
            <person name="Bobe J."/>
            <person name="Montfort J."/>
            <person name="Bouchez O."/>
            <person name="Begum T."/>
            <person name="Schartl M."/>
            <person name="Guiguen Y."/>
        </authorList>
    </citation>
    <scope>NUCLEOTIDE SEQUENCE [LARGE SCALE GENOMIC DNA]</scope>
    <source>
        <strain evidence="10 11">Indonesia</strain>
        <tissue evidence="10">Blood</tissue>
    </source>
</reference>
<dbReference type="Proteomes" id="UP000327468">
    <property type="component" value="Chromosome 4"/>
</dbReference>
<name>A0A5N5PIT1_PANHP</name>
<dbReference type="SMART" id="SM00326">
    <property type="entry name" value="SH3"/>
    <property type="match status" value="2"/>
</dbReference>
<feature type="region of interest" description="Disordered" evidence="8">
    <location>
        <begin position="310"/>
        <end position="341"/>
    </location>
</feature>
<dbReference type="EMBL" id="VFJC01000005">
    <property type="protein sequence ID" value="KAB5579545.1"/>
    <property type="molecule type" value="Genomic_DNA"/>
</dbReference>
<evidence type="ECO:0000256" key="4">
    <source>
        <dbReference type="ARBA" id="ARBA00022490"/>
    </source>
</evidence>
<evidence type="ECO:0000256" key="7">
    <source>
        <dbReference type="PROSITE-ProRule" id="PRU00192"/>
    </source>
</evidence>
<evidence type="ECO:0000256" key="8">
    <source>
        <dbReference type="SAM" id="MobiDB-lite"/>
    </source>
</evidence>
<dbReference type="InterPro" id="IPR036028">
    <property type="entry name" value="SH3-like_dom_sf"/>
</dbReference>
<evidence type="ECO:0000259" key="9">
    <source>
        <dbReference type="PROSITE" id="PS50002"/>
    </source>
</evidence>
<dbReference type="InterPro" id="IPR019734">
    <property type="entry name" value="TPR_rpt"/>
</dbReference>
<dbReference type="Pfam" id="PF14604">
    <property type="entry name" value="SH3_9"/>
    <property type="match status" value="1"/>
</dbReference>
<dbReference type="Gene3D" id="1.25.40.10">
    <property type="entry name" value="Tetratricopeptide repeat domain"/>
    <property type="match status" value="1"/>
</dbReference>
<dbReference type="Pfam" id="PF00018">
    <property type="entry name" value="SH3_1"/>
    <property type="match status" value="1"/>
</dbReference>
<dbReference type="PANTHER" id="PTHR15175">
    <property type="entry name" value="NEUTROPHIL CYTOSOLIC FACTOR 2, NEUTROPHIL NADPH OXIDASE FACTOR 2"/>
    <property type="match status" value="1"/>
</dbReference>
<dbReference type="PROSITE" id="PS50002">
    <property type="entry name" value="SH3"/>
    <property type="match status" value="2"/>
</dbReference>
<evidence type="ECO:0000256" key="1">
    <source>
        <dbReference type="ARBA" id="ARBA00004496"/>
    </source>
</evidence>
<dbReference type="GO" id="GO:0042554">
    <property type="term" value="P:superoxide anion generation"/>
    <property type="evidence" value="ECO:0007669"/>
    <property type="project" value="TreeGrafter"/>
</dbReference>
<proteinExistence type="inferred from homology"/>
<evidence type="ECO:0000313" key="11">
    <source>
        <dbReference type="Proteomes" id="UP000327468"/>
    </source>
</evidence>
<comment type="subcellular location">
    <subcellularLocation>
        <location evidence="1">Cytoplasm</location>
    </subcellularLocation>
</comment>
<dbReference type="InterPro" id="IPR001452">
    <property type="entry name" value="SH3_domain"/>
</dbReference>
<evidence type="ECO:0000256" key="6">
    <source>
        <dbReference type="ARBA" id="ARBA00022803"/>
    </source>
</evidence>
<keyword evidence="5" id="KW-0677">Repeat</keyword>
<dbReference type="GO" id="GO:0016176">
    <property type="term" value="F:superoxide-generating NADPH oxidase activator activity"/>
    <property type="evidence" value="ECO:0007669"/>
    <property type="project" value="TreeGrafter"/>
</dbReference>
<keyword evidence="11" id="KW-1185">Reference proteome</keyword>
<dbReference type="PRINTS" id="PR00499">
    <property type="entry name" value="P67PHOX"/>
</dbReference>
<evidence type="ECO:0000313" key="10">
    <source>
        <dbReference type="EMBL" id="KAB5579545.1"/>
    </source>
</evidence>
<dbReference type="InterPro" id="IPR011990">
    <property type="entry name" value="TPR-like_helical_dom_sf"/>
</dbReference>
<dbReference type="Gene3D" id="2.30.30.40">
    <property type="entry name" value="SH3 Domains"/>
    <property type="match status" value="2"/>
</dbReference>
<feature type="domain" description="SH3" evidence="9">
    <location>
        <begin position="240"/>
        <end position="299"/>
    </location>
</feature>
<comment type="similarity">
    <text evidence="2">Belongs to the NCF2/NOXA1 family.</text>
</comment>
<dbReference type="PRINTS" id="PR00452">
    <property type="entry name" value="SH3DOMAIN"/>
</dbReference>